<dbReference type="Proteomes" id="UP000828941">
    <property type="component" value="Chromosome 2"/>
</dbReference>
<dbReference type="EMBL" id="CM039427">
    <property type="protein sequence ID" value="KAI4355425.1"/>
    <property type="molecule type" value="Genomic_DNA"/>
</dbReference>
<organism evidence="1 2">
    <name type="scientific">Bauhinia variegata</name>
    <name type="common">Purple orchid tree</name>
    <name type="synonym">Phanera variegata</name>
    <dbReference type="NCBI Taxonomy" id="167791"/>
    <lineage>
        <taxon>Eukaryota</taxon>
        <taxon>Viridiplantae</taxon>
        <taxon>Streptophyta</taxon>
        <taxon>Embryophyta</taxon>
        <taxon>Tracheophyta</taxon>
        <taxon>Spermatophyta</taxon>
        <taxon>Magnoliopsida</taxon>
        <taxon>eudicotyledons</taxon>
        <taxon>Gunneridae</taxon>
        <taxon>Pentapetalae</taxon>
        <taxon>rosids</taxon>
        <taxon>fabids</taxon>
        <taxon>Fabales</taxon>
        <taxon>Fabaceae</taxon>
        <taxon>Cercidoideae</taxon>
        <taxon>Cercideae</taxon>
        <taxon>Bauhiniinae</taxon>
        <taxon>Bauhinia</taxon>
    </lineage>
</organism>
<sequence>MDPRLEGQYSTEGARKVAALAYQCLSHQAKSRPTMRTVVKTLEPLMDLTDFPVGHFVYIVPTEAENETSTKSNFKVVENDHHKQSRREKKSEQEEENCEKKNKGRKWLRRSHRYRRQIKLLRNRAVYSDTALYKTLGTSLYSPKQGSEKGVGISMT</sequence>
<proteinExistence type="predicted"/>
<keyword evidence="2" id="KW-1185">Reference proteome</keyword>
<evidence type="ECO:0000313" key="2">
    <source>
        <dbReference type="Proteomes" id="UP000828941"/>
    </source>
</evidence>
<evidence type="ECO:0000313" key="1">
    <source>
        <dbReference type="EMBL" id="KAI4355425.1"/>
    </source>
</evidence>
<comment type="caution">
    <text evidence="1">The sequence shown here is derived from an EMBL/GenBank/DDBJ whole genome shotgun (WGS) entry which is preliminary data.</text>
</comment>
<gene>
    <name evidence="1" type="ORF">L6164_004201</name>
</gene>
<reference evidence="1 2" key="1">
    <citation type="journal article" date="2022" name="DNA Res.">
        <title>Chromosomal-level genome assembly of the orchid tree Bauhinia variegata (Leguminosae; Cercidoideae) supports the allotetraploid origin hypothesis of Bauhinia.</title>
        <authorList>
            <person name="Zhong Y."/>
            <person name="Chen Y."/>
            <person name="Zheng D."/>
            <person name="Pang J."/>
            <person name="Liu Y."/>
            <person name="Luo S."/>
            <person name="Meng S."/>
            <person name="Qian L."/>
            <person name="Wei D."/>
            <person name="Dai S."/>
            <person name="Zhou R."/>
        </authorList>
    </citation>
    <scope>NUCLEOTIDE SEQUENCE [LARGE SCALE GENOMIC DNA]</scope>
    <source>
        <strain evidence="1">BV-YZ2020</strain>
    </source>
</reference>
<name>A0ACB9Q4D1_BAUVA</name>
<accession>A0ACB9Q4D1</accession>
<protein>
    <submittedName>
        <fullName evidence="1">Uncharacterized protein</fullName>
    </submittedName>
</protein>